<feature type="region of interest" description="Disordered" evidence="1">
    <location>
        <begin position="1"/>
        <end position="180"/>
    </location>
</feature>
<feature type="compositionally biased region" description="Basic and acidic residues" evidence="1">
    <location>
        <begin position="119"/>
        <end position="138"/>
    </location>
</feature>
<feature type="compositionally biased region" description="Acidic residues" evidence="1">
    <location>
        <begin position="8"/>
        <end position="17"/>
    </location>
</feature>
<dbReference type="EMBL" id="BAABME010007126">
    <property type="protein sequence ID" value="GAA0170183.1"/>
    <property type="molecule type" value="Genomic_DNA"/>
</dbReference>
<feature type="compositionally biased region" description="Low complexity" evidence="1">
    <location>
        <begin position="40"/>
        <end position="53"/>
    </location>
</feature>
<reference evidence="2 3" key="1">
    <citation type="submission" date="2024-01" db="EMBL/GenBank/DDBJ databases">
        <title>The complete chloroplast genome sequence of Lithospermum erythrorhizon: insights into the phylogenetic relationship among Boraginaceae species and the maternal lineages of purple gromwells.</title>
        <authorList>
            <person name="Okada T."/>
            <person name="Watanabe K."/>
        </authorList>
    </citation>
    <scope>NUCLEOTIDE SEQUENCE [LARGE SCALE GENOMIC DNA]</scope>
</reference>
<sequence length="180" mass="19451">MVEPEHPQDDDDADDEGPPPGFSSIQEPPIMHEEQPSMHQVQPTVQKVLQTVVQDDDDDDEVKGPPPGFSTPPALSLEENAMDEENPPGGLYSRCTPELSTPPKTPLAASISSGELFDNDDRMFTVDLSDVKENSNRDDIEEEDDGPPPGWHLIPPQQCQPPKVSTSSPLSAISAGKCAS</sequence>
<keyword evidence="3" id="KW-1185">Reference proteome</keyword>
<accession>A0AAV3R2F5</accession>
<protein>
    <submittedName>
        <fullName evidence="2">Uncharacterized protein</fullName>
    </submittedName>
</protein>
<name>A0AAV3R2F5_LITER</name>
<evidence type="ECO:0000256" key="1">
    <source>
        <dbReference type="SAM" id="MobiDB-lite"/>
    </source>
</evidence>
<gene>
    <name evidence="2" type="ORF">LIER_24495</name>
</gene>
<dbReference type="AlphaFoldDB" id="A0AAV3R2F5"/>
<dbReference type="Proteomes" id="UP001454036">
    <property type="component" value="Unassembled WGS sequence"/>
</dbReference>
<proteinExistence type="predicted"/>
<evidence type="ECO:0000313" key="2">
    <source>
        <dbReference type="EMBL" id="GAA0170183.1"/>
    </source>
</evidence>
<comment type="caution">
    <text evidence="2">The sequence shown here is derived from an EMBL/GenBank/DDBJ whole genome shotgun (WGS) entry which is preliminary data.</text>
</comment>
<organism evidence="2 3">
    <name type="scientific">Lithospermum erythrorhizon</name>
    <name type="common">Purple gromwell</name>
    <name type="synonym">Lithospermum officinale var. erythrorhizon</name>
    <dbReference type="NCBI Taxonomy" id="34254"/>
    <lineage>
        <taxon>Eukaryota</taxon>
        <taxon>Viridiplantae</taxon>
        <taxon>Streptophyta</taxon>
        <taxon>Embryophyta</taxon>
        <taxon>Tracheophyta</taxon>
        <taxon>Spermatophyta</taxon>
        <taxon>Magnoliopsida</taxon>
        <taxon>eudicotyledons</taxon>
        <taxon>Gunneridae</taxon>
        <taxon>Pentapetalae</taxon>
        <taxon>asterids</taxon>
        <taxon>lamiids</taxon>
        <taxon>Boraginales</taxon>
        <taxon>Boraginaceae</taxon>
        <taxon>Boraginoideae</taxon>
        <taxon>Lithospermeae</taxon>
        <taxon>Lithospermum</taxon>
    </lineage>
</organism>
<evidence type="ECO:0000313" key="3">
    <source>
        <dbReference type="Proteomes" id="UP001454036"/>
    </source>
</evidence>